<dbReference type="GO" id="GO:0000035">
    <property type="term" value="F:acyl binding"/>
    <property type="evidence" value="ECO:0007669"/>
    <property type="project" value="TreeGrafter"/>
</dbReference>
<dbReference type="PROSITE" id="PS50075">
    <property type="entry name" value="CARRIER"/>
    <property type="match status" value="1"/>
</dbReference>
<dbReference type="GO" id="GO:0031177">
    <property type="term" value="F:phosphopantetheine binding"/>
    <property type="evidence" value="ECO:0007669"/>
    <property type="project" value="InterPro"/>
</dbReference>
<dbReference type="PANTHER" id="PTHR20863">
    <property type="entry name" value="ACYL CARRIER PROTEIN"/>
    <property type="match status" value="1"/>
</dbReference>
<comment type="caution">
    <text evidence="12">The sequence shown here is derived from an EMBL/GenBank/DDBJ whole genome shotgun (WGS) entry which is preliminary data.</text>
</comment>
<dbReference type="GO" id="GO:0016020">
    <property type="term" value="C:membrane"/>
    <property type="evidence" value="ECO:0007669"/>
    <property type="project" value="GOC"/>
</dbReference>
<dbReference type="HOGENOM" id="CLU_108696_5_0_9"/>
<comment type="subcellular location">
    <subcellularLocation>
        <location evidence="8">Cytoplasm</location>
    </subcellularLocation>
</comment>
<dbReference type="Proteomes" id="UP000004459">
    <property type="component" value="Unassembled WGS sequence"/>
</dbReference>
<dbReference type="GO" id="GO:0000036">
    <property type="term" value="F:acyl carrier activity"/>
    <property type="evidence" value="ECO:0007669"/>
    <property type="project" value="UniProtKB-UniRule"/>
</dbReference>
<evidence type="ECO:0000256" key="4">
    <source>
        <dbReference type="ARBA" id="ARBA00022553"/>
    </source>
</evidence>
<dbReference type="InterPro" id="IPR020806">
    <property type="entry name" value="PKS_PP-bd"/>
</dbReference>
<keyword evidence="3 8" id="KW-0444">Lipid biosynthesis</keyword>
<dbReference type="GO" id="GO:0009245">
    <property type="term" value="P:lipid A biosynthetic process"/>
    <property type="evidence" value="ECO:0007669"/>
    <property type="project" value="TreeGrafter"/>
</dbReference>
<dbReference type="InterPro" id="IPR006162">
    <property type="entry name" value="Ppantetheine_attach_site"/>
</dbReference>
<dbReference type="STRING" id="292800.A4U99_12790"/>
<evidence type="ECO:0000256" key="2">
    <source>
        <dbReference type="ARBA" id="ARBA00022450"/>
    </source>
</evidence>
<keyword evidence="6 8" id="KW-0443">Lipid metabolism</keyword>
<feature type="domain" description="Carrier" evidence="11">
    <location>
        <begin position="2"/>
        <end position="77"/>
    </location>
</feature>
<evidence type="ECO:0000313" key="13">
    <source>
        <dbReference type="Proteomes" id="UP000004459"/>
    </source>
</evidence>
<feature type="modified residue" description="O-(pantetheine 4'-phosphoryl)serine" evidence="8">
    <location>
        <position position="36"/>
    </location>
</feature>
<dbReference type="InterPro" id="IPR003231">
    <property type="entry name" value="ACP"/>
</dbReference>
<dbReference type="UniPathway" id="UPA00094"/>
<evidence type="ECO:0000259" key="11">
    <source>
        <dbReference type="PROSITE" id="PS50075"/>
    </source>
</evidence>
<organism evidence="12 13">
    <name type="scientific">Flavonifractor plautii ATCC 29863</name>
    <dbReference type="NCBI Taxonomy" id="411475"/>
    <lineage>
        <taxon>Bacteria</taxon>
        <taxon>Bacillati</taxon>
        <taxon>Bacillota</taxon>
        <taxon>Clostridia</taxon>
        <taxon>Eubacteriales</taxon>
        <taxon>Oscillospiraceae</taxon>
        <taxon>Flavonifractor</taxon>
    </lineage>
</organism>
<dbReference type="HAMAP" id="MF_01217">
    <property type="entry name" value="Acyl_carrier"/>
    <property type="match status" value="1"/>
</dbReference>
<evidence type="ECO:0000256" key="5">
    <source>
        <dbReference type="ARBA" id="ARBA00022832"/>
    </source>
</evidence>
<dbReference type="SUPFAM" id="SSF47336">
    <property type="entry name" value="ACP-like"/>
    <property type="match status" value="1"/>
</dbReference>
<evidence type="ECO:0000256" key="8">
    <source>
        <dbReference type="HAMAP-Rule" id="MF_01217"/>
    </source>
</evidence>
<dbReference type="PROSITE" id="PS00012">
    <property type="entry name" value="PHOSPHOPANTETHEINE"/>
    <property type="match status" value="1"/>
</dbReference>
<comment type="PTM">
    <text evidence="8">4'-phosphopantetheine is transferred from CoA to a specific serine of apo-ACP by AcpS. This modification is essential for activity because fatty acids are bound in thioester linkage to the sulfhydryl of the prosthetic group.</text>
</comment>
<comment type="similarity">
    <text evidence="8">Belongs to the acyl carrier protein (ACP) family.</text>
</comment>
<sequence>MNMIFEKLAALLSEQFGVDVDSITMDTSFEDLGADSLDIVEMTMAVEEEFGLEDMDEEDLSGISTVADLVRYLKSKLED</sequence>
<keyword evidence="7 8" id="KW-0275">Fatty acid biosynthesis</keyword>
<protein>
    <recommendedName>
        <fullName evidence="8 9">Acyl carrier protein</fullName>
        <shortName evidence="8">ACP</shortName>
    </recommendedName>
</protein>
<evidence type="ECO:0000256" key="3">
    <source>
        <dbReference type="ARBA" id="ARBA00022516"/>
    </source>
</evidence>
<comment type="pathway">
    <text evidence="8 10">Lipid metabolism; fatty acid biosynthesis.</text>
</comment>
<evidence type="ECO:0000256" key="10">
    <source>
        <dbReference type="RuleBase" id="RU003545"/>
    </source>
</evidence>
<dbReference type="PANTHER" id="PTHR20863:SF76">
    <property type="entry name" value="CARRIER DOMAIN-CONTAINING PROTEIN"/>
    <property type="match status" value="1"/>
</dbReference>
<dbReference type="NCBIfam" id="TIGR00517">
    <property type="entry name" value="acyl_carrier"/>
    <property type="match status" value="1"/>
</dbReference>
<evidence type="ECO:0000256" key="6">
    <source>
        <dbReference type="ARBA" id="ARBA00023098"/>
    </source>
</evidence>
<keyword evidence="2 8" id="KW-0596">Phosphopantetheine</keyword>
<dbReference type="InterPro" id="IPR009081">
    <property type="entry name" value="PP-bd_ACP"/>
</dbReference>
<dbReference type="NCBIfam" id="NF002150">
    <property type="entry name" value="PRK00982.1-4"/>
    <property type="match status" value="1"/>
</dbReference>
<proteinExistence type="inferred from homology"/>
<dbReference type="GO" id="GO:0005829">
    <property type="term" value="C:cytosol"/>
    <property type="evidence" value="ECO:0007669"/>
    <property type="project" value="TreeGrafter"/>
</dbReference>
<keyword evidence="4 8" id="KW-0597">Phosphoprotein</keyword>
<name>G9YWV6_FLAPL</name>
<evidence type="ECO:0000256" key="7">
    <source>
        <dbReference type="ARBA" id="ARBA00023160"/>
    </source>
</evidence>
<dbReference type="Gene3D" id="1.10.1200.10">
    <property type="entry name" value="ACP-like"/>
    <property type="match status" value="1"/>
</dbReference>
<accession>G9YWV6</accession>
<dbReference type="AlphaFoldDB" id="G9YWV6"/>
<dbReference type="EMBL" id="AGCK01000326">
    <property type="protein sequence ID" value="EHM38215.1"/>
    <property type="molecule type" value="Genomic_DNA"/>
</dbReference>
<keyword evidence="8" id="KW-0963">Cytoplasm</keyword>
<dbReference type="SMART" id="SM00823">
    <property type="entry name" value="PKS_PP"/>
    <property type="match status" value="1"/>
</dbReference>
<reference evidence="12 13" key="1">
    <citation type="submission" date="2011-08" db="EMBL/GenBank/DDBJ databases">
        <authorList>
            <person name="Weinstock G."/>
            <person name="Sodergren E."/>
            <person name="Clifton S."/>
            <person name="Fulton L."/>
            <person name="Fulton B."/>
            <person name="Courtney L."/>
            <person name="Fronick C."/>
            <person name="Harrison M."/>
            <person name="Strong C."/>
            <person name="Farmer C."/>
            <person name="Delahaunty K."/>
            <person name="Markovic C."/>
            <person name="Hall O."/>
            <person name="Minx P."/>
            <person name="Tomlinson C."/>
            <person name="Mitreva M."/>
            <person name="Hou S."/>
            <person name="Chen J."/>
            <person name="Wollam A."/>
            <person name="Pepin K.H."/>
            <person name="Johnson M."/>
            <person name="Bhonagiri V."/>
            <person name="Zhang X."/>
            <person name="Suruliraj S."/>
            <person name="Warren W."/>
            <person name="Chinwalla A."/>
            <person name="Mardis E.R."/>
            <person name="Wilson R.K."/>
        </authorList>
    </citation>
    <scope>NUCLEOTIDE SEQUENCE [LARGE SCALE GENOMIC DNA]</scope>
    <source>
        <strain evidence="12 13">ATCC 29863</strain>
    </source>
</reference>
<evidence type="ECO:0000256" key="9">
    <source>
        <dbReference type="NCBIfam" id="TIGR00517"/>
    </source>
</evidence>
<gene>
    <name evidence="8" type="primary">acpP</name>
    <name evidence="12" type="ORF">HMPREF0372_04024</name>
</gene>
<dbReference type="InterPro" id="IPR036736">
    <property type="entry name" value="ACP-like_sf"/>
</dbReference>
<dbReference type="PATRIC" id="fig|411475.3.peg.3474"/>
<evidence type="ECO:0000256" key="1">
    <source>
        <dbReference type="ARBA" id="ARBA00003180"/>
    </source>
</evidence>
<dbReference type="NCBIfam" id="NF002148">
    <property type="entry name" value="PRK00982.1-2"/>
    <property type="match status" value="1"/>
</dbReference>
<keyword evidence="5 8" id="KW-0276">Fatty acid metabolism</keyword>
<comment type="function">
    <text evidence="1 8 10">Carrier of the growing fatty acid chain in fatty acid biosynthesis.</text>
</comment>
<dbReference type="Pfam" id="PF00550">
    <property type="entry name" value="PP-binding"/>
    <property type="match status" value="1"/>
</dbReference>
<evidence type="ECO:0000313" key="12">
    <source>
        <dbReference type="EMBL" id="EHM38215.1"/>
    </source>
</evidence>
<comment type="PTM">
    <text evidence="10">4'-phosphopantetheine is transferred from CoA to a specific serine of apo-ACP by acpS.</text>
</comment>